<dbReference type="NCBIfam" id="TIGR00556">
    <property type="entry name" value="pantethn_trn"/>
    <property type="match status" value="1"/>
</dbReference>
<evidence type="ECO:0000256" key="7">
    <source>
        <dbReference type="ARBA" id="ARBA00023160"/>
    </source>
</evidence>
<evidence type="ECO:0000256" key="5">
    <source>
        <dbReference type="ARBA" id="ARBA00022842"/>
    </source>
</evidence>
<dbReference type="Proteomes" id="UP000027284">
    <property type="component" value="Unassembled WGS sequence"/>
</dbReference>
<dbReference type="GO" id="GO:0000287">
    <property type="term" value="F:magnesium ion binding"/>
    <property type="evidence" value="ECO:0007669"/>
    <property type="project" value="UniProtKB-UniRule"/>
</dbReference>
<name>A0A062Y3P8_9BACT</name>
<keyword evidence="6 8" id="KW-0443">Lipid metabolism</keyword>
<proteinExistence type="inferred from homology"/>
<organism evidence="10 11">
    <name type="scientific">Thermoanaerobaculum aquaticum</name>
    <dbReference type="NCBI Taxonomy" id="1312852"/>
    <lineage>
        <taxon>Bacteria</taxon>
        <taxon>Pseudomonadati</taxon>
        <taxon>Acidobacteriota</taxon>
        <taxon>Thermoanaerobaculia</taxon>
        <taxon>Thermoanaerobaculales</taxon>
        <taxon>Thermoanaerobaculaceae</taxon>
        <taxon>Thermoanaerobaculum</taxon>
    </lineage>
</organism>
<dbReference type="InterPro" id="IPR008278">
    <property type="entry name" value="4-PPantetheinyl_Trfase_dom"/>
</dbReference>
<feature type="binding site" evidence="8">
    <location>
        <position position="53"/>
    </location>
    <ligand>
        <name>Mg(2+)</name>
        <dbReference type="ChEBI" id="CHEBI:18420"/>
    </ligand>
</feature>
<gene>
    <name evidence="8" type="primary">acpS</name>
    <name evidence="10" type="ORF">EG19_00090</name>
</gene>
<protein>
    <recommendedName>
        <fullName evidence="8">Holo-[acyl-carrier-protein] synthase</fullName>
        <shortName evidence="8">Holo-ACP synthase</shortName>
        <ecNumber evidence="8">2.7.8.7</ecNumber>
    </recommendedName>
    <alternativeName>
        <fullName evidence="8">4'-phosphopantetheinyl transferase AcpS</fullName>
    </alternativeName>
</protein>
<evidence type="ECO:0000256" key="4">
    <source>
        <dbReference type="ARBA" id="ARBA00022832"/>
    </source>
</evidence>
<feature type="domain" description="4'-phosphopantetheinyl transferase" evidence="9">
    <location>
        <begin position="4"/>
        <end position="114"/>
    </location>
</feature>
<dbReference type="EMBL" id="JMFG01000001">
    <property type="protein sequence ID" value="KDA55056.1"/>
    <property type="molecule type" value="Genomic_DNA"/>
</dbReference>
<comment type="caution">
    <text evidence="10">The sequence shown here is derived from an EMBL/GenBank/DDBJ whole genome shotgun (WGS) entry which is preliminary data.</text>
</comment>
<keyword evidence="4 8" id="KW-0276">Fatty acid metabolism</keyword>
<keyword evidence="1 8" id="KW-0444">Lipid biosynthesis</keyword>
<dbReference type="InterPro" id="IPR002582">
    <property type="entry name" value="ACPS"/>
</dbReference>
<evidence type="ECO:0000313" key="10">
    <source>
        <dbReference type="EMBL" id="KDA55056.1"/>
    </source>
</evidence>
<evidence type="ECO:0000256" key="6">
    <source>
        <dbReference type="ARBA" id="ARBA00023098"/>
    </source>
</evidence>
<comment type="similarity">
    <text evidence="8">Belongs to the P-Pant transferase superfamily. AcpS family.</text>
</comment>
<keyword evidence="11" id="KW-1185">Reference proteome</keyword>
<comment type="subcellular location">
    <subcellularLocation>
        <location evidence="8">Cytoplasm</location>
    </subcellularLocation>
</comment>
<keyword evidence="7 8" id="KW-0275">Fatty acid biosynthesis</keyword>
<dbReference type="NCBIfam" id="TIGR00516">
    <property type="entry name" value="acpS"/>
    <property type="match status" value="1"/>
</dbReference>
<keyword evidence="3 8" id="KW-0479">Metal-binding</keyword>
<dbReference type="EC" id="2.7.8.7" evidence="8"/>
<dbReference type="SUPFAM" id="SSF56214">
    <property type="entry name" value="4'-phosphopantetheinyl transferase"/>
    <property type="match status" value="1"/>
</dbReference>
<keyword evidence="8" id="KW-0963">Cytoplasm</keyword>
<evidence type="ECO:0000259" key="9">
    <source>
        <dbReference type="Pfam" id="PF01648"/>
    </source>
</evidence>
<reference evidence="10 11" key="1">
    <citation type="submission" date="2014-04" db="EMBL/GenBank/DDBJ databases">
        <title>The Genome Sequence of Thermoanaerobaculum aquaticum MP-01, The First Cultivated Group 23 Acidobacterium.</title>
        <authorList>
            <person name="Stamps B.W."/>
            <person name="Losey N.A."/>
            <person name="Lawson P.A."/>
            <person name="Stevenson B.S."/>
        </authorList>
    </citation>
    <scope>NUCLEOTIDE SEQUENCE [LARGE SCALE GENOMIC DNA]</scope>
    <source>
        <strain evidence="10 11">MP-01</strain>
    </source>
</reference>
<dbReference type="RefSeq" id="WP_038046115.1">
    <property type="nucleotide sequence ID" value="NZ_JMFG01000001.1"/>
</dbReference>
<dbReference type="GO" id="GO:0006633">
    <property type="term" value="P:fatty acid biosynthetic process"/>
    <property type="evidence" value="ECO:0007669"/>
    <property type="project" value="UniProtKB-UniRule"/>
</dbReference>
<dbReference type="Gene3D" id="3.90.470.20">
    <property type="entry name" value="4'-phosphopantetheinyl transferase domain"/>
    <property type="match status" value="1"/>
</dbReference>
<dbReference type="STRING" id="1312852.EG19_00090"/>
<evidence type="ECO:0000256" key="3">
    <source>
        <dbReference type="ARBA" id="ARBA00022723"/>
    </source>
</evidence>
<dbReference type="HAMAP" id="MF_00101">
    <property type="entry name" value="AcpS"/>
    <property type="match status" value="1"/>
</dbReference>
<dbReference type="InterPro" id="IPR037143">
    <property type="entry name" value="4-PPantetheinyl_Trfase_dom_sf"/>
</dbReference>
<dbReference type="GO" id="GO:0005737">
    <property type="term" value="C:cytoplasm"/>
    <property type="evidence" value="ECO:0007669"/>
    <property type="project" value="UniProtKB-SubCell"/>
</dbReference>
<evidence type="ECO:0000313" key="11">
    <source>
        <dbReference type="Proteomes" id="UP000027284"/>
    </source>
</evidence>
<comment type="cofactor">
    <cofactor evidence="8">
        <name>Mg(2+)</name>
        <dbReference type="ChEBI" id="CHEBI:18420"/>
    </cofactor>
</comment>
<evidence type="ECO:0000256" key="2">
    <source>
        <dbReference type="ARBA" id="ARBA00022679"/>
    </source>
</evidence>
<keyword evidence="2 8" id="KW-0808">Transferase</keyword>
<accession>A0A062Y3P8</accession>
<dbReference type="Pfam" id="PF01648">
    <property type="entry name" value="ACPS"/>
    <property type="match status" value="1"/>
</dbReference>
<comment type="function">
    <text evidence="8">Transfers the 4'-phosphopantetheine moiety from coenzyme A to a Ser of acyl-carrier-protein.</text>
</comment>
<feature type="binding site" evidence="8">
    <location>
        <position position="8"/>
    </location>
    <ligand>
        <name>Mg(2+)</name>
        <dbReference type="ChEBI" id="CHEBI:18420"/>
    </ligand>
</feature>
<evidence type="ECO:0000256" key="8">
    <source>
        <dbReference type="HAMAP-Rule" id="MF_00101"/>
    </source>
</evidence>
<keyword evidence="5 8" id="KW-0460">Magnesium</keyword>
<sequence length="121" mass="13039">MIVGLGLDVVEVARVAQALARHGERFLFRCFLPGELARPHDPEHVAGLFAAKEAAFKALGTGWGEGVGWHDVVVERDAAGKPNLTFHGPAQERMQTLGAQRVLVSITHTDHWAAAVVILSL</sequence>
<evidence type="ECO:0000256" key="1">
    <source>
        <dbReference type="ARBA" id="ARBA00022516"/>
    </source>
</evidence>
<dbReference type="GO" id="GO:0008897">
    <property type="term" value="F:holo-[acyl-carrier-protein] synthase activity"/>
    <property type="evidence" value="ECO:0007669"/>
    <property type="project" value="UniProtKB-UniRule"/>
</dbReference>
<dbReference type="AlphaFoldDB" id="A0A062Y3P8"/>
<dbReference type="OrthoDB" id="517356at2"/>
<dbReference type="InterPro" id="IPR004568">
    <property type="entry name" value="Ppantetheine-prot_Trfase_dom"/>
</dbReference>
<comment type="catalytic activity">
    <reaction evidence="8">
        <text>apo-[ACP] + CoA = holo-[ACP] + adenosine 3',5'-bisphosphate + H(+)</text>
        <dbReference type="Rhea" id="RHEA:12068"/>
        <dbReference type="Rhea" id="RHEA-COMP:9685"/>
        <dbReference type="Rhea" id="RHEA-COMP:9690"/>
        <dbReference type="ChEBI" id="CHEBI:15378"/>
        <dbReference type="ChEBI" id="CHEBI:29999"/>
        <dbReference type="ChEBI" id="CHEBI:57287"/>
        <dbReference type="ChEBI" id="CHEBI:58343"/>
        <dbReference type="ChEBI" id="CHEBI:64479"/>
        <dbReference type="EC" id="2.7.8.7"/>
    </reaction>
</comment>